<accession>A0A2U1E6E7</accession>
<proteinExistence type="predicted"/>
<dbReference type="Pfam" id="PF12844">
    <property type="entry name" value="HTH_19"/>
    <property type="match status" value="1"/>
</dbReference>
<dbReference type="EMBL" id="QEKV01000001">
    <property type="protein sequence ID" value="PVY95501.1"/>
    <property type="molecule type" value="Genomic_DNA"/>
</dbReference>
<keyword evidence="1 3" id="KW-0238">DNA-binding</keyword>
<keyword evidence="4" id="KW-1185">Reference proteome</keyword>
<organism evidence="3 4">
    <name type="scientific">Ezakiella coagulans</name>
    <dbReference type="NCBI Taxonomy" id="46507"/>
    <lineage>
        <taxon>Bacteria</taxon>
        <taxon>Bacillati</taxon>
        <taxon>Bacillota</taxon>
        <taxon>Tissierellia</taxon>
        <taxon>Ezakiella</taxon>
    </lineage>
</organism>
<protein>
    <submittedName>
        <fullName evidence="3">DNA-binding XRE family transcriptional regulator</fullName>
    </submittedName>
</protein>
<evidence type="ECO:0000313" key="3">
    <source>
        <dbReference type="EMBL" id="PVY95501.1"/>
    </source>
</evidence>
<dbReference type="PROSITE" id="PS50943">
    <property type="entry name" value="HTH_CROC1"/>
    <property type="match status" value="1"/>
</dbReference>
<gene>
    <name evidence="3" type="ORF">C7381_10125</name>
</gene>
<dbReference type="InterPro" id="IPR010982">
    <property type="entry name" value="Lambda_DNA-bd_dom_sf"/>
</dbReference>
<dbReference type="RefSeq" id="WP_116479442.1">
    <property type="nucleotide sequence ID" value="NZ_JBKYKF010000013.1"/>
</dbReference>
<dbReference type="PANTHER" id="PTHR46558:SF4">
    <property type="entry name" value="DNA-BIDING PHAGE PROTEIN"/>
    <property type="match status" value="1"/>
</dbReference>
<dbReference type="Gene3D" id="1.10.260.40">
    <property type="entry name" value="lambda repressor-like DNA-binding domains"/>
    <property type="match status" value="1"/>
</dbReference>
<sequence>MFSEKVRRLREELGWTQQKLADELGCSLRTISSYERENKRPRHRRTYSKLAEIFGVDVNYLLTDEDEFVLRATQEFGAEGRQEANALIRSVIGLFAGGTMSLEDKKAALDAIEEAYYMAKSEMGKEK</sequence>
<dbReference type="GO" id="GO:0003677">
    <property type="term" value="F:DNA binding"/>
    <property type="evidence" value="ECO:0007669"/>
    <property type="project" value="UniProtKB-KW"/>
</dbReference>
<evidence type="ECO:0000256" key="1">
    <source>
        <dbReference type="ARBA" id="ARBA00023125"/>
    </source>
</evidence>
<dbReference type="InterPro" id="IPR001387">
    <property type="entry name" value="Cro/C1-type_HTH"/>
</dbReference>
<reference evidence="3 4" key="1">
    <citation type="submission" date="2018-04" db="EMBL/GenBank/DDBJ databases">
        <title>Genomic Encyclopedia of Type Strains, Phase IV (KMG-IV): sequencing the most valuable type-strain genomes for metagenomic binning, comparative biology and taxonomic classification.</title>
        <authorList>
            <person name="Goeker M."/>
        </authorList>
    </citation>
    <scope>NUCLEOTIDE SEQUENCE [LARGE SCALE GENOMIC DNA]</scope>
    <source>
        <strain evidence="3 4">DSM 20705</strain>
    </source>
</reference>
<dbReference type="SUPFAM" id="SSF47413">
    <property type="entry name" value="lambda repressor-like DNA-binding domains"/>
    <property type="match status" value="1"/>
</dbReference>
<dbReference type="CDD" id="cd00093">
    <property type="entry name" value="HTH_XRE"/>
    <property type="match status" value="1"/>
</dbReference>
<evidence type="ECO:0000313" key="4">
    <source>
        <dbReference type="Proteomes" id="UP000245793"/>
    </source>
</evidence>
<dbReference type="AlphaFoldDB" id="A0A2U1E6E7"/>
<dbReference type="PANTHER" id="PTHR46558">
    <property type="entry name" value="TRACRIPTIONAL REGULATORY PROTEIN-RELATED-RELATED"/>
    <property type="match status" value="1"/>
</dbReference>
<evidence type="ECO:0000259" key="2">
    <source>
        <dbReference type="PROSITE" id="PS50943"/>
    </source>
</evidence>
<feature type="domain" description="HTH cro/C1-type" evidence="2">
    <location>
        <begin position="6"/>
        <end position="61"/>
    </location>
</feature>
<dbReference type="SMART" id="SM00530">
    <property type="entry name" value="HTH_XRE"/>
    <property type="match status" value="1"/>
</dbReference>
<name>A0A2U1E6E7_9FIRM</name>
<dbReference type="Proteomes" id="UP000245793">
    <property type="component" value="Unassembled WGS sequence"/>
</dbReference>
<comment type="caution">
    <text evidence="3">The sequence shown here is derived from an EMBL/GenBank/DDBJ whole genome shotgun (WGS) entry which is preliminary data.</text>
</comment>